<evidence type="ECO:0000256" key="2">
    <source>
        <dbReference type="PROSITE-ProRule" id="PRU00059"/>
    </source>
</evidence>
<accession>A0ABP1PV51</accession>
<dbReference type="Pfam" id="PF00431">
    <property type="entry name" value="CUB"/>
    <property type="match status" value="1"/>
</dbReference>
<dbReference type="Gene3D" id="2.40.10.10">
    <property type="entry name" value="Trypsin-like serine proteases"/>
    <property type="match status" value="1"/>
</dbReference>
<dbReference type="PROSITE" id="PS00134">
    <property type="entry name" value="TRYPSIN_HIS"/>
    <property type="match status" value="1"/>
</dbReference>
<feature type="domain" description="Peptidase S1" evidence="5">
    <location>
        <begin position="349"/>
        <end position="588"/>
    </location>
</feature>
<evidence type="ECO:0000259" key="4">
    <source>
        <dbReference type="PROSITE" id="PS01180"/>
    </source>
</evidence>
<proteinExistence type="predicted"/>
<dbReference type="Pfam" id="PF00089">
    <property type="entry name" value="Trypsin"/>
    <property type="match status" value="1"/>
</dbReference>
<dbReference type="PROSITE" id="PS50240">
    <property type="entry name" value="TRYPSIN_DOM"/>
    <property type="match status" value="1"/>
</dbReference>
<dbReference type="SUPFAM" id="SSF50494">
    <property type="entry name" value="Trypsin-like serine proteases"/>
    <property type="match status" value="1"/>
</dbReference>
<keyword evidence="7" id="KW-1185">Reference proteome</keyword>
<feature type="domain" description="CUB" evidence="4">
    <location>
        <begin position="118"/>
        <end position="195"/>
    </location>
</feature>
<dbReference type="SMART" id="SM00020">
    <property type="entry name" value="Tryp_SPc"/>
    <property type="match status" value="1"/>
</dbReference>
<dbReference type="InterPro" id="IPR001254">
    <property type="entry name" value="Trypsin_dom"/>
</dbReference>
<protein>
    <submittedName>
        <fullName evidence="6">Uncharacterized protein</fullName>
    </submittedName>
</protein>
<dbReference type="InterPro" id="IPR018114">
    <property type="entry name" value="TRYPSIN_HIS"/>
</dbReference>
<comment type="caution">
    <text evidence="2">Lacks conserved residue(s) required for the propagation of feature annotation.</text>
</comment>
<dbReference type="InterPro" id="IPR000859">
    <property type="entry name" value="CUB_dom"/>
</dbReference>
<dbReference type="Gene3D" id="2.60.120.290">
    <property type="entry name" value="Spermadhesin, CUB domain"/>
    <property type="match status" value="1"/>
</dbReference>
<dbReference type="Proteomes" id="UP001642540">
    <property type="component" value="Unassembled WGS sequence"/>
</dbReference>
<dbReference type="PANTHER" id="PTHR24252">
    <property type="entry name" value="ACROSIN-RELATED"/>
    <property type="match status" value="1"/>
</dbReference>
<dbReference type="PROSITE" id="PS00135">
    <property type="entry name" value="TRYPSIN_SER"/>
    <property type="match status" value="1"/>
</dbReference>
<reference evidence="6 7" key="1">
    <citation type="submission" date="2024-08" db="EMBL/GenBank/DDBJ databases">
        <authorList>
            <person name="Cucini C."/>
            <person name="Frati F."/>
        </authorList>
    </citation>
    <scope>NUCLEOTIDE SEQUENCE [LARGE SCALE GENOMIC DNA]</scope>
</reference>
<evidence type="ECO:0000313" key="6">
    <source>
        <dbReference type="EMBL" id="CAL8078747.1"/>
    </source>
</evidence>
<dbReference type="InterPro" id="IPR033116">
    <property type="entry name" value="TRYPSIN_SER"/>
</dbReference>
<keyword evidence="3" id="KW-0645">Protease</keyword>
<dbReference type="InterPro" id="IPR035914">
    <property type="entry name" value="Sperma_CUB_dom_sf"/>
</dbReference>
<evidence type="ECO:0000313" key="7">
    <source>
        <dbReference type="Proteomes" id="UP001642540"/>
    </source>
</evidence>
<keyword evidence="3" id="KW-0720">Serine protease</keyword>
<organism evidence="6 7">
    <name type="scientific">Orchesella dallaii</name>
    <dbReference type="NCBI Taxonomy" id="48710"/>
    <lineage>
        <taxon>Eukaryota</taxon>
        <taxon>Metazoa</taxon>
        <taxon>Ecdysozoa</taxon>
        <taxon>Arthropoda</taxon>
        <taxon>Hexapoda</taxon>
        <taxon>Collembola</taxon>
        <taxon>Entomobryomorpha</taxon>
        <taxon>Entomobryoidea</taxon>
        <taxon>Orchesellidae</taxon>
        <taxon>Orchesellinae</taxon>
        <taxon>Orchesella</taxon>
    </lineage>
</organism>
<dbReference type="InterPro" id="IPR001314">
    <property type="entry name" value="Peptidase_S1A"/>
</dbReference>
<dbReference type="CDD" id="cd00190">
    <property type="entry name" value="Tryp_SPc"/>
    <property type="match status" value="1"/>
</dbReference>
<dbReference type="PRINTS" id="PR00722">
    <property type="entry name" value="CHYMOTRYPSIN"/>
</dbReference>
<comment type="caution">
    <text evidence="6">The sequence shown here is derived from an EMBL/GenBank/DDBJ whole genome shotgun (WGS) entry which is preliminary data.</text>
</comment>
<keyword evidence="1" id="KW-1015">Disulfide bond</keyword>
<dbReference type="PANTHER" id="PTHR24252:SF7">
    <property type="entry name" value="HYALIN"/>
    <property type="match status" value="1"/>
</dbReference>
<dbReference type="SUPFAM" id="SSF49854">
    <property type="entry name" value="Spermadhesin, CUB domain"/>
    <property type="match status" value="1"/>
</dbReference>
<sequence length="590" mass="64933">MVHFRRLSCINYVLPFDYYPEPEPGPPLIFPGSVYHYPAKQPRVDPVFPPRGQRPGVGIYRSNSLDDIPKTKPDTDIDALRCSGICVQPRECSRLGGLPKSICPNGGGRVCCHFEESCSETTSEIEASFQSPGFPGPTVGNIVCQYDIHLQAGVCAVRLEFVEFNTTRPLDRGICNIDQFIIMNSLDGAAFPRCGELTGYSTLVAVNPRHRIPLSLLSIIQSSREQYKWNIKITQMRCANVNYVKDTPNCGKKWGDIDAETLPTTTLAPELENTIYSAGDGYMDISRVAVDTAFYIDYLKQAHQALSNSSSNTTTCRNRAGDIQKEKLQEQRSEIEDLLDIGDNDKARILRGTDASLHQFPWQVSIQDAKGHVCGGAIISPDAIVTASHCFLSIAPVPLRTVKIVVGDLNINTTDEAEHTFVNISSVTFHSHFDPYYLENDIAVIKLRNALKFRAGVQPVCLPESGNSYSSQKATVSGWGAISYPQGKLATNLQFVNNTVIENSACKKTLKIDYITQNMMCAVSYPNCSGTCFGDSGGPLVVENEKTHVTSLIGIVSFGIGGCALFPSWPDVYTRVSEYLDWLSYAVAFK</sequence>
<dbReference type="PROSITE" id="PS01180">
    <property type="entry name" value="CUB"/>
    <property type="match status" value="1"/>
</dbReference>
<dbReference type="EMBL" id="CAXLJM020000013">
    <property type="protein sequence ID" value="CAL8078747.1"/>
    <property type="molecule type" value="Genomic_DNA"/>
</dbReference>
<dbReference type="InterPro" id="IPR043504">
    <property type="entry name" value="Peptidase_S1_PA_chymotrypsin"/>
</dbReference>
<dbReference type="InterPro" id="IPR009003">
    <property type="entry name" value="Peptidase_S1_PA"/>
</dbReference>
<gene>
    <name evidence="6" type="ORF">ODALV1_LOCUS4177</name>
</gene>
<name>A0ABP1PV51_9HEXA</name>
<keyword evidence="3" id="KW-0378">Hydrolase</keyword>
<evidence type="ECO:0000256" key="1">
    <source>
        <dbReference type="ARBA" id="ARBA00023157"/>
    </source>
</evidence>
<evidence type="ECO:0000259" key="5">
    <source>
        <dbReference type="PROSITE" id="PS50240"/>
    </source>
</evidence>
<evidence type="ECO:0000256" key="3">
    <source>
        <dbReference type="RuleBase" id="RU363034"/>
    </source>
</evidence>